<dbReference type="Pfam" id="PF05308">
    <property type="entry name" value="Mito_fiss_reg"/>
    <property type="match status" value="1"/>
</dbReference>
<protein>
    <recommendedName>
        <fullName evidence="4">Mitochondrial fission regulator</fullName>
    </recommendedName>
</protein>
<feature type="compositionally biased region" description="Polar residues" evidence="6">
    <location>
        <begin position="346"/>
        <end position="355"/>
    </location>
</feature>
<gene>
    <name evidence="7" type="primary">MTFR2</name>
</gene>
<dbReference type="OMA" id="VCQKKEY"/>
<dbReference type="Proteomes" id="UP000472272">
    <property type="component" value="Chromosome 3"/>
</dbReference>
<proteinExistence type="inferred from homology"/>
<feature type="coiled-coil region" evidence="5">
    <location>
        <begin position="154"/>
        <end position="188"/>
    </location>
</feature>
<evidence type="ECO:0000313" key="7">
    <source>
        <dbReference type="Ensembl" id="ENSPMRP00000006647.1"/>
    </source>
</evidence>
<dbReference type="PANTHER" id="PTHR14215">
    <property type="entry name" value="PROTEIN OF UNKNOWN FUNCTION DUF729"/>
    <property type="match status" value="1"/>
</dbReference>
<evidence type="ECO:0000256" key="1">
    <source>
        <dbReference type="ARBA" id="ARBA00004173"/>
    </source>
</evidence>
<keyword evidence="3 4" id="KW-0496">Mitochondrion</keyword>
<dbReference type="AlphaFoldDB" id="A0A670I4X6"/>
<dbReference type="Ensembl" id="ENSPMRT00000007081.1">
    <property type="protein sequence ID" value="ENSPMRP00000006647.1"/>
    <property type="gene ID" value="ENSPMRG00000004501.1"/>
</dbReference>
<evidence type="ECO:0000256" key="6">
    <source>
        <dbReference type="SAM" id="MobiDB-lite"/>
    </source>
</evidence>
<accession>A0A670I4X6</accession>
<evidence type="ECO:0000256" key="5">
    <source>
        <dbReference type="SAM" id="Coils"/>
    </source>
</evidence>
<evidence type="ECO:0000256" key="3">
    <source>
        <dbReference type="ARBA" id="ARBA00023128"/>
    </source>
</evidence>
<dbReference type="GO" id="GO:0000266">
    <property type="term" value="P:mitochondrial fission"/>
    <property type="evidence" value="ECO:0007669"/>
    <property type="project" value="UniProtKB-UniRule"/>
</dbReference>
<comment type="function">
    <text evidence="4">Plays a role in mitochondrial aerobic respiration. Regulates mitochondrial organization and fission.</text>
</comment>
<dbReference type="GO" id="GO:0009060">
    <property type="term" value="P:aerobic respiration"/>
    <property type="evidence" value="ECO:0007669"/>
    <property type="project" value="UniProtKB-UniRule"/>
</dbReference>
<comment type="similarity">
    <text evidence="2 4">Belongs to the MTFR1 family.</text>
</comment>
<dbReference type="PANTHER" id="PTHR14215:SF2">
    <property type="entry name" value="MITOCHONDRIAL FISSION REGULATOR 2"/>
    <property type="match status" value="1"/>
</dbReference>
<reference evidence="7" key="2">
    <citation type="submission" date="2025-08" db="UniProtKB">
        <authorList>
            <consortium name="Ensembl"/>
        </authorList>
    </citation>
    <scope>IDENTIFICATION</scope>
</reference>
<evidence type="ECO:0000256" key="4">
    <source>
        <dbReference type="RuleBase" id="RU369053"/>
    </source>
</evidence>
<reference evidence="7" key="3">
    <citation type="submission" date="2025-09" db="UniProtKB">
        <authorList>
            <consortium name="Ensembl"/>
        </authorList>
    </citation>
    <scope>IDENTIFICATION</scope>
</reference>
<dbReference type="RefSeq" id="XP_028579339.1">
    <property type="nucleotide sequence ID" value="XM_028723506.1"/>
</dbReference>
<keyword evidence="8" id="KW-1185">Reference proteome</keyword>
<dbReference type="GO" id="GO:0005739">
    <property type="term" value="C:mitochondrion"/>
    <property type="evidence" value="ECO:0007669"/>
    <property type="project" value="UniProtKB-SubCell"/>
</dbReference>
<dbReference type="GeneID" id="114594170"/>
<dbReference type="InterPro" id="IPR007972">
    <property type="entry name" value="Mtfr1"/>
</dbReference>
<evidence type="ECO:0000313" key="8">
    <source>
        <dbReference type="Proteomes" id="UP000472272"/>
    </source>
</evidence>
<comment type="subcellular location">
    <subcellularLocation>
        <location evidence="1 4">Mitochondrion</location>
    </subcellularLocation>
</comment>
<organism evidence="7 8">
    <name type="scientific">Podarcis muralis</name>
    <name type="common">Wall lizard</name>
    <name type="synonym">Lacerta muralis</name>
    <dbReference type="NCBI Taxonomy" id="64176"/>
    <lineage>
        <taxon>Eukaryota</taxon>
        <taxon>Metazoa</taxon>
        <taxon>Chordata</taxon>
        <taxon>Craniata</taxon>
        <taxon>Vertebrata</taxon>
        <taxon>Euteleostomi</taxon>
        <taxon>Lepidosauria</taxon>
        <taxon>Squamata</taxon>
        <taxon>Bifurcata</taxon>
        <taxon>Unidentata</taxon>
        <taxon>Episquamata</taxon>
        <taxon>Laterata</taxon>
        <taxon>Lacertibaenia</taxon>
        <taxon>Lacertidae</taxon>
        <taxon>Podarcis</taxon>
    </lineage>
</organism>
<feature type="region of interest" description="Disordered" evidence="6">
    <location>
        <begin position="334"/>
        <end position="355"/>
    </location>
</feature>
<name>A0A670I4X6_PODMU</name>
<reference evidence="7 8" key="1">
    <citation type="journal article" date="2019" name="Proc. Natl. Acad. Sci. U.S.A.">
        <title>Regulatory changes in pterin and carotenoid genes underlie balanced color polymorphisms in the wall lizard.</title>
        <authorList>
            <person name="Andrade P."/>
            <person name="Pinho C."/>
            <person name="Perez I de Lanuza G."/>
            <person name="Afonso S."/>
            <person name="Brejcha J."/>
            <person name="Rubin C.J."/>
            <person name="Wallerman O."/>
            <person name="Pereira P."/>
            <person name="Sabatino S.J."/>
            <person name="Bellati A."/>
            <person name="Pellitteri-Rosa D."/>
            <person name="Bosakova Z."/>
            <person name="Bunikis I."/>
            <person name="Carretero M.A."/>
            <person name="Feiner N."/>
            <person name="Marsik P."/>
            <person name="Pauperio F."/>
            <person name="Salvi D."/>
            <person name="Soler L."/>
            <person name="While G.M."/>
            <person name="Uller T."/>
            <person name="Font E."/>
            <person name="Andersson L."/>
            <person name="Carneiro M."/>
        </authorList>
    </citation>
    <scope>NUCLEOTIDE SEQUENCE</scope>
</reference>
<evidence type="ECO:0000256" key="2">
    <source>
        <dbReference type="ARBA" id="ARBA00005807"/>
    </source>
</evidence>
<dbReference type="CTD" id="113115"/>
<sequence>MSLVLNLLRQLLEYYGVPPELFIQRCEVCLNAFALMIASHLPSNTSSRAHFQQLCAISRRYAVSWAWERKKYGSTRSFVRRLGKYLSLTPCPRPQFQVIQSFNSLTSEQSISSSSVTPSLADVLWMAENEREPYARFRFDEWRGVVPVATEGSMQKLTVVNEDAFKKISALENELAHLRAQIAAIVAVPRSGNDQPCSGIVNSSNMAFNALPQPGVTSTPVPSSHIAVPPPPPAPPCPAVPLSNFDSRNSAIELIKQRRASSKIRNTTDSTGWQKEEALPTMMDVLKDINKIKLRAVERSPGGTPLPKTKKRIASQWDPAALIAEALKEKFASQNNDDSFDKENRSYGTSPFSSPDTPVVGCRVLKPSMKQTLIRTKELINLFIPHLWLTSIFRKTQRYHGCIQKNGLTCN</sequence>
<dbReference type="GeneTree" id="ENSGT00950000183215"/>
<keyword evidence="5" id="KW-0175">Coiled coil</keyword>